<feature type="region of interest" description="Disordered" evidence="1">
    <location>
        <begin position="453"/>
        <end position="473"/>
    </location>
</feature>
<gene>
    <name evidence="2" type="ORF">LTR78_006727</name>
</gene>
<dbReference type="AlphaFoldDB" id="A0AAE1BZT0"/>
<reference evidence="2" key="1">
    <citation type="submission" date="2023-07" db="EMBL/GenBank/DDBJ databases">
        <title>Black Yeasts Isolated from many extreme environments.</title>
        <authorList>
            <person name="Coleine C."/>
            <person name="Stajich J.E."/>
            <person name="Selbmann L."/>
        </authorList>
    </citation>
    <scope>NUCLEOTIDE SEQUENCE</scope>
    <source>
        <strain evidence="2">CCFEE 5485</strain>
    </source>
</reference>
<organism evidence="2 3">
    <name type="scientific">Recurvomyces mirabilis</name>
    <dbReference type="NCBI Taxonomy" id="574656"/>
    <lineage>
        <taxon>Eukaryota</taxon>
        <taxon>Fungi</taxon>
        <taxon>Dikarya</taxon>
        <taxon>Ascomycota</taxon>
        <taxon>Pezizomycotina</taxon>
        <taxon>Dothideomycetes</taxon>
        <taxon>Dothideomycetidae</taxon>
        <taxon>Mycosphaerellales</taxon>
        <taxon>Teratosphaeriaceae</taxon>
        <taxon>Recurvomyces</taxon>
    </lineage>
</organism>
<evidence type="ECO:0000256" key="1">
    <source>
        <dbReference type="SAM" id="MobiDB-lite"/>
    </source>
</evidence>
<feature type="compositionally biased region" description="Basic and acidic residues" evidence="1">
    <location>
        <begin position="54"/>
        <end position="67"/>
    </location>
</feature>
<name>A0AAE1BZT0_9PEZI</name>
<feature type="compositionally biased region" description="Basic residues" evidence="1">
    <location>
        <begin position="167"/>
        <end position="181"/>
    </location>
</feature>
<feature type="region of interest" description="Disordered" evidence="1">
    <location>
        <begin position="307"/>
        <end position="327"/>
    </location>
</feature>
<feature type="region of interest" description="Disordered" evidence="1">
    <location>
        <begin position="162"/>
        <end position="181"/>
    </location>
</feature>
<protein>
    <submittedName>
        <fullName evidence="2">Uncharacterized protein</fullName>
    </submittedName>
</protein>
<dbReference type="Proteomes" id="UP001274830">
    <property type="component" value="Unassembled WGS sequence"/>
</dbReference>
<proteinExistence type="predicted"/>
<feature type="compositionally biased region" description="Polar residues" evidence="1">
    <location>
        <begin position="463"/>
        <end position="473"/>
    </location>
</feature>
<feature type="region of interest" description="Disordered" evidence="1">
    <location>
        <begin position="1"/>
        <end position="123"/>
    </location>
</feature>
<feature type="compositionally biased region" description="Basic and acidic residues" evidence="1">
    <location>
        <begin position="85"/>
        <end position="114"/>
    </location>
</feature>
<feature type="region of interest" description="Disordered" evidence="1">
    <location>
        <begin position="258"/>
        <end position="293"/>
    </location>
</feature>
<comment type="caution">
    <text evidence="2">The sequence shown here is derived from an EMBL/GenBank/DDBJ whole genome shotgun (WGS) entry which is preliminary data.</text>
</comment>
<evidence type="ECO:0000313" key="2">
    <source>
        <dbReference type="EMBL" id="KAK3673493.1"/>
    </source>
</evidence>
<sequence>MDWTGGVRKRFAGGKNNSNTFKQKQHFAKARATLQYTPSSYRTFKPTYPAPESDGERRRQYLHEEAKSKRHSTHATGRGHTSRPSRGDHDNHPKQPGAHVDKVSKRQSHDDHSPSIDIGTLDDDKNDEELQLLASRHGLLARRDWLGLSFARPLRMDYASSTNRDHVGKRRKVRKAHRSLRPPSRRLLTPLFEERQLRPDYVMSGALRDDHIIVKIGTEALASQTQPSRRSRTPMNTSMRPPSTNFASLSEESMLLGAAGDESEAGRSIRNDDHQPSGSGEALQAPRNAARPQQLVADTAQMCRRTTMDPLPSENDDSMSSRELPDKRMPIQAPPADVWVDHSTNPASVLKTHISQSNARIANLNEPFDQIQKLPTSESNDRQWRQMMHIAPYTSSHVSLARVKSSGDHLATYSSSPRPALRRAVSQVVNTGSKTREDEFPNRAVATDAPKRLPSNVIDLPTPSLQEGRSSSLAEDAKDEAFWRRFIIGSEKSSDLLKGLIDGAKPRSDSDIVLAANASSSLATSGIGTSNNATAGGTLFETQTTSDDYLREHAAQARVHHEAIESVRPVSEHDSIEEKHDFLKPVKQPVNINATSNRMVNSCHYSRRRNTAVAAEPTTRHNYRLVGGGKTKRKRPRAHHEIYDVLDSDGNSFA</sequence>
<evidence type="ECO:0000313" key="3">
    <source>
        <dbReference type="Proteomes" id="UP001274830"/>
    </source>
</evidence>
<keyword evidence="3" id="KW-1185">Reference proteome</keyword>
<accession>A0AAE1BZT0</accession>
<dbReference type="EMBL" id="JAUTXT010000025">
    <property type="protein sequence ID" value="KAK3673493.1"/>
    <property type="molecule type" value="Genomic_DNA"/>
</dbReference>
<feature type="compositionally biased region" description="Basic and acidic residues" evidence="1">
    <location>
        <begin position="264"/>
        <end position="275"/>
    </location>
</feature>
<feature type="region of interest" description="Disordered" evidence="1">
    <location>
        <begin position="223"/>
        <end position="245"/>
    </location>
</feature>